<dbReference type="Proteomes" id="UP000315003">
    <property type="component" value="Chromosome"/>
</dbReference>
<dbReference type="OrthoDB" id="286349at2"/>
<name>A0A517T137_9BACT</name>
<organism evidence="1 2">
    <name type="scientific">Stieleria bergensis</name>
    <dbReference type="NCBI Taxonomy" id="2528025"/>
    <lineage>
        <taxon>Bacteria</taxon>
        <taxon>Pseudomonadati</taxon>
        <taxon>Planctomycetota</taxon>
        <taxon>Planctomycetia</taxon>
        <taxon>Pirellulales</taxon>
        <taxon>Pirellulaceae</taxon>
        <taxon>Stieleria</taxon>
    </lineage>
</organism>
<protein>
    <recommendedName>
        <fullName evidence="3">Cytochrome C</fullName>
    </recommendedName>
</protein>
<evidence type="ECO:0008006" key="3">
    <source>
        <dbReference type="Google" id="ProtNLM"/>
    </source>
</evidence>
<reference evidence="1 2" key="1">
    <citation type="submission" date="2019-02" db="EMBL/GenBank/DDBJ databases">
        <title>Deep-cultivation of Planctomycetes and their phenomic and genomic characterization uncovers novel biology.</title>
        <authorList>
            <person name="Wiegand S."/>
            <person name="Jogler M."/>
            <person name="Boedeker C."/>
            <person name="Pinto D."/>
            <person name="Vollmers J."/>
            <person name="Rivas-Marin E."/>
            <person name="Kohn T."/>
            <person name="Peeters S.H."/>
            <person name="Heuer A."/>
            <person name="Rast P."/>
            <person name="Oberbeckmann S."/>
            <person name="Bunk B."/>
            <person name="Jeske O."/>
            <person name="Meyerdierks A."/>
            <person name="Storesund J.E."/>
            <person name="Kallscheuer N."/>
            <person name="Luecker S."/>
            <person name="Lage O.M."/>
            <person name="Pohl T."/>
            <person name="Merkel B.J."/>
            <person name="Hornburger P."/>
            <person name="Mueller R.-W."/>
            <person name="Bruemmer F."/>
            <person name="Labrenz M."/>
            <person name="Spormann A.M."/>
            <person name="Op den Camp H."/>
            <person name="Overmann J."/>
            <person name="Amann R."/>
            <person name="Jetten M.S.M."/>
            <person name="Mascher T."/>
            <person name="Medema M.H."/>
            <person name="Devos D.P."/>
            <person name="Kaster A.-K."/>
            <person name="Ovreas L."/>
            <person name="Rohde M."/>
            <person name="Galperin M.Y."/>
            <person name="Jogler C."/>
        </authorList>
    </citation>
    <scope>NUCLEOTIDE SEQUENCE [LARGE SCALE GENOMIC DNA]</scope>
    <source>
        <strain evidence="1 2">SV_7m_r</strain>
    </source>
</reference>
<evidence type="ECO:0000313" key="2">
    <source>
        <dbReference type="Proteomes" id="UP000315003"/>
    </source>
</evidence>
<dbReference type="AlphaFoldDB" id="A0A517T137"/>
<proteinExistence type="predicted"/>
<evidence type="ECO:0000313" key="1">
    <source>
        <dbReference type="EMBL" id="QDT62105.1"/>
    </source>
</evidence>
<accession>A0A517T137</accession>
<dbReference type="EMBL" id="CP036272">
    <property type="protein sequence ID" value="QDT62105.1"/>
    <property type="molecule type" value="Genomic_DNA"/>
</dbReference>
<sequence length="156" mass="17657">MKRTVIAITTVLTLLTSGLMIRQAETADPPISRPEQAEGFMMRSKLKQSQAVLEGLLRKDMRAVVAGAHQMKIISEAAEWPRARDAVYEHYSEQFRRQCTELEHLANTGNHQGAHYAYLHMTSLCIQCHDYVRDSLKVASKPNQGGIRLIPSQWPE</sequence>
<gene>
    <name evidence="1" type="ORF">SV7mr_46520</name>
</gene>
<dbReference type="RefSeq" id="WP_145276640.1">
    <property type="nucleotide sequence ID" value="NZ_CP036272.1"/>
</dbReference>
<keyword evidence="2" id="KW-1185">Reference proteome</keyword>